<evidence type="ECO:0000313" key="2">
    <source>
        <dbReference type="Proteomes" id="UP000799755"/>
    </source>
</evidence>
<evidence type="ECO:0000313" key="1">
    <source>
        <dbReference type="EMBL" id="KAF2469953.1"/>
    </source>
</evidence>
<keyword evidence="2" id="KW-1185">Reference proteome</keyword>
<organism evidence="1 2">
    <name type="scientific">Lindgomyces ingoldianus</name>
    <dbReference type="NCBI Taxonomy" id="673940"/>
    <lineage>
        <taxon>Eukaryota</taxon>
        <taxon>Fungi</taxon>
        <taxon>Dikarya</taxon>
        <taxon>Ascomycota</taxon>
        <taxon>Pezizomycotina</taxon>
        <taxon>Dothideomycetes</taxon>
        <taxon>Pleosporomycetidae</taxon>
        <taxon>Pleosporales</taxon>
        <taxon>Lindgomycetaceae</taxon>
        <taxon>Lindgomyces</taxon>
    </lineage>
</organism>
<sequence>PGFSSPGVQPATINPIYELYDDNIRCGRGAAMTGHGVETLAVSAGNKIGFVPTQTVDGKDRDVPFYHPGFAQAYLSRAPADLESYTGDGDWFKVAYMGAKNDTEWAILGHTMANFTLPKTTPPGKYLLRLEVIFGITHEFNVTQFYVNCAHIEVNGPGGGKTSRAIGLAGLIFAQESLAQWLNSRVRTTSGITVRLTTEN</sequence>
<proteinExistence type="predicted"/>
<comment type="caution">
    <text evidence="1">The sequence shown here is derived from an EMBL/GenBank/DDBJ whole genome shotgun (WGS) entry which is preliminary data.</text>
</comment>
<dbReference type="Proteomes" id="UP000799755">
    <property type="component" value="Unassembled WGS sequence"/>
</dbReference>
<reference evidence="1" key="1">
    <citation type="journal article" date="2020" name="Stud. Mycol.">
        <title>101 Dothideomycetes genomes: a test case for predicting lifestyles and emergence of pathogens.</title>
        <authorList>
            <person name="Haridas S."/>
            <person name="Albert R."/>
            <person name="Binder M."/>
            <person name="Bloem J."/>
            <person name="Labutti K."/>
            <person name="Salamov A."/>
            <person name="Andreopoulos B."/>
            <person name="Baker S."/>
            <person name="Barry K."/>
            <person name="Bills G."/>
            <person name="Bluhm B."/>
            <person name="Cannon C."/>
            <person name="Castanera R."/>
            <person name="Culley D."/>
            <person name="Daum C."/>
            <person name="Ezra D."/>
            <person name="Gonzalez J."/>
            <person name="Henrissat B."/>
            <person name="Kuo A."/>
            <person name="Liang C."/>
            <person name="Lipzen A."/>
            <person name="Lutzoni F."/>
            <person name="Magnuson J."/>
            <person name="Mondo S."/>
            <person name="Nolan M."/>
            <person name="Ohm R."/>
            <person name="Pangilinan J."/>
            <person name="Park H.-J."/>
            <person name="Ramirez L."/>
            <person name="Alfaro M."/>
            <person name="Sun H."/>
            <person name="Tritt A."/>
            <person name="Yoshinaga Y."/>
            <person name="Zwiers L.-H."/>
            <person name="Turgeon B."/>
            <person name="Goodwin S."/>
            <person name="Spatafora J."/>
            <person name="Crous P."/>
            <person name="Grigoriev I."/>
        </authorList>
    </citation>
    <scope>NUCLEOTIDE SEQUENCE</scope>
    <source>
        <strain evidence="1">ATCC 200398</strain>
    </source>
</reference>
<dbReference type="EMBL" id="MU003509">
    <property type="protein sequence ID" value="KAF2469953.1"/>
    <property type="molecule type" value="Genomic_DNA"/>
</dbReference>
<accession>A0ACB6QSG5</accession>
<feature type="non-terminal residue" evidence="1">
    <location>
        <position position="1"/>
    </location>
</feature>
<gene>
    <name evidence="1" type="ORF">BDR25DRAFT_369847</name>
</gene>
<name>A0ACB6QSG5_9PLEO</name>
<protein>
    <submittedName>
        <fullName evidence="1">Uncharacterized protein</fullName>
    </submittedName>
</protein>